<accession>A0A8H4WYN2</accession>
<dbReference type="OrthoDB" id="414698at2759"/>
<sequence length="261" mass="29999">MGSQSANNLDSLKEYLTHDKLEALRNFWFEHLPQGASRVVVAPEYQKRWFFSDKQFDDVCVNQFSPILEAMRNAGVTSAHEILSIAQPRDPLDWLGLVILLDQIPRNSYRGDKATICFTYFDPLALQLSLEAIKQGIPDQAPEIRWVFSHRNWFYMPLMHSEDLPAHKKAVSEFDRMNQDILSLMEGTGGADEYERKAREVVQADPETAKKVGQTNRAFEEKHIVIIEKFGRYPHRNKALGREPRPEETEFLENGGDTFGS</sequence>
<reference evidence="2" key="2">
    <citation type="submission" date="2020-05" db="EMBL/GenBank/DDBJ databases">
        <authorList>
            <person name="Kim H.-S."/>
            <person name="Proctor R.H."/>
            <person name="Brown D.W."/>
        </authorList>
    </citation>
    <scope>NUCLEOTIDE SEQUENCE</scope>
    <source>
        <strain evidence="2">NRRL 20472</strain>
    </source>
</reference>
<protein>
    <recommendedName>
        <fullName evidence="4">DUF924-domain-containing protein</fullName>
    </recommendedName>
</protein>
<dbReference type="EMBL" id="JABEXW010000803">
    <property type="protein sequence ID" value="KAF4954709.1"/>
    <property type="molecule type" value="Genomic_DNA"/>
</dbReference>
<comment type="caution">
    <text evidence="2">The sequence shown here is derived from an EMBL/GenBank/DDBJ whole genome shotgun (WGS) entry which is preliminary data.</text>
</comment>
<evidence type="ECO:0008006" key="4">
    <source>
        <dbReference type="Google" id="ProtNLM"/>
    </source>
</evidence>
<evidence type="ECO:0000256" key="1">
    <source>
        <dbReference type="SAM" id="MobiDB-lite"/>
    </source>
</evidence>
<gene>
    <name evidence="2" type="ORF">FSARC_12039</name>
</gene>
<dbReference type="SUPFAM" id="SSF48452">
    <property type="entry name" value="TPR-like"/>
    <property type="match status" value="1"/>
</dbReference>
<dbReference type="AlphaFoldDB" id="A0A8H4WYN2"/>
<reference evidence="2" key="1">
    <citation type="journal article" date="2020" name="BMC Genomics">
        <title>Correction to: Identification and distribution of gene clusters required for synthesis of sphingolipid metabolism inhibitors in diverse species of the filamentous fungus Fusarium.</title>
        <authorList>
            <person name="Kim H.S."/>
            <person name="Lohmar J.M."/>
            <person name="Busman M."/>
            <person name="Brown D.W."/>
            <person name="Naumann T.A."/>
            <person name="Divon H.H."/>
            <person name="Lysoe E."/>
            <person name="Uhlig S."/>
            <person name="Proctor R.H."/>
        </authorList>
    </citation>
    <scope>NUCLEOTIDE SEQUENCE</scope>
    <source>
        <strain evidence="2">NRRL 20472</strain>
    </source>
</reference>
<dbReference type="Pfam" id="PF06041">
    <property type="entry name" value="DUF924"/>
    <property type="match status" value="1"/>
</dbReference>
<evidence type="ECO:0000313" key="3">
    <source>
        <dbReference type="Proteomes" id="UP000622797"/>
    </source>
</evidence>
<dbReference type="Proteomes" id="UP000622797">
    <property type="component" value="Unassembled WGS sequence"/>
</dbReference>
<dbReference type="InterPro" id="IPR010323">
    <property type="entry name" value="DUF924"/>
</dbReference>
<name>A0A8H4WYN2_9HYPO</name>
<organism evidence="2 3">
    <name type="scientific">Fusarium sarcochroum</name>
    <dbReference type="NCBI Taxonomy" id="1208366"/>
    <lineage>
        <taxon>Eukaryota</taxon>
        <taxon>Fungi</taxon>
        <taxon>Dikarya</taxon>
        <taxon>Ascomycota</taxon>
        <taxon>Pezizomycotina</taxon>
        <taxon>Sordariomycetes</taxon>
        <taxon>Hypocreomycetidae</taxon>
        <taxon>Hypocreales</taxon>
        <taxon>Nectriaceae</taxon>
        <taxon>Fusarium</taxon>
        <taxon>Fusarium lateritium species complex</taxon>
    </lineage>
</organism>
<keyword evidence="3" id="KW-1185">Reference proteome</keyword>
<dbReference type="InterPro" id="IPR011990">
    <property type="entry name" value="TPR-like_helical_dom_sf"/>
</dbReference>
<feature type="region of interest" description="Disordered" evidence="1">
    <location>
        <begin position="237"/>
        <end position="261"/>
    </location>
</feature>
<dbReference type="Gene3D" id="1.25.40.10">
    <property type="entry name" value="Tetratricopeptide repeat domain"/>
    <property type="match status" value="1"/>
</dbReference>
<proteinExistence type="predicted"/>
<evidence type="ECO:0000313" key="2">
    <source>
        <dbReference type="EMBL" id="KAF4954709.1"/>
    </source>
</evidence>
<dbReference type="Gene3D" id="1.20.58.320">
    <property type="entry name" value="TPR-like"/>
    <property type="match status" value="1"/>
</dbReference>